<evidence type="ECO:0000313" key="2">
    <source>
        <dbReference type="Proteomes" id="UP001271769"/>
    </source>
</evidence>
<dbReference type="EMBL" id="JAXCLX010000002">
    <property type="protein sequence ID" value="MDY0873106.1"/>
    <property type="molecule type" value="Genomic_DNA"/>
</dbReference>
<gene>
    <name evidence="1" type="ORF">SMD31_14285</name>
</gene>
<comment type="caution">
    <text evidence="1">The sequence shown here is derived from an EMBL/GenBank/DDBJ whole genome shotgun (WGS) entry which is preliminary data.</text>
</comment>
<sequence length="118" mass="13212">MMRLLLAMEWGAMIDADDVKKDVVGRSILTRIEHLEGQGREPTDWERYQLAGAIQSLAIGWYAHAQTCVALSKVPEGEVSPTFTGVRHPELAHLDTARLRQALAHAGGMPPFNFWQQF</sequence>
<dbReference type="Proteomes" id="UP001271769">
    <property type="component" value="Unassembled WGS sequence"/>
</dbReference>
<organism evidence="1 2">
    <name type="scientific">Dongia rigui</name>
    <dbReference type="NCBI Taxonomy" id="940149"/>
    <lineage>
        <taxon>Bacteria</taxon>
        <taxon>Pseudomonadati</taxon>
        <taxon>Pseudomonadota</taxon>
        <taxon>Alphaproteobacteria</taxon>
        <taxon>Rhodospirillales</taxon>
        <taxon>Dongiaceae</taxon>
        <taxon>Dongia</taxon>
    </lineage>
</organism>
<dbReference type="RefSeq" id="WP_320501571.1">
    <property type="nucleotide sequence ID" value="NZ_JAXCLX010000002.1"/>
</dbReference>
<keyword evidence="2" id="KW-1185">Reference proteome</keyword>
<evidence type="ECO:0000313" key="1">
    <source>
        <dbReference type="EMBL" id="MDY0873106.1"/>
    </source>
</evidence>
<protein>
    <submittedName>
        <fullName evidence="1">Uncharacterized protein</fullName>
    </submittedName>
</protein>
<reference evidence="1 2" key="1">
    <citation type="journal article" date="2013" name="Antonie Van Leeuwenhoek">
        <title>Dongia rigui sp. nov., isolated from freshwater of a large wetland in Korea.</title>
        <authorList>
            <person name="Baik K.S."/>
            <person name="Hwang Y.M."/>
            <person name="Choi J.S."/>
            <person name="Kwon J."/>
            <person name="Seong C.N."/>
        </authorList>
    </citation>
    <scope>NUCLEOTIDE SEQUENCE [LARGE SCALE GENOMIC DNA]</scope>
    <source>
        <strain evidence="1 2">04SU4-P</strain>
    </source>
</reference>
<accession>A0ABU5E2R7</accession>
<proteinExistence type="predicted"/>
<name>A0ABU5E2R7_9PROT</name>